<keyword evidence="3" id="KW-0813">Transport</keyword>
<dbReference type="Pfam" id="PF06736">
    <property type="entry name" value="TMEM175"/>
    <property type="match status" value="1"/>
</dbReference>
<keyword evidence="10 13" id="KW-0472">Membrane</keyword>
<keyword evidence="9" id="KW-0406">Ion transport</keyword>
<evidence type="ECO:0000256" key="7">
    <source>
        <dbReference type="ARBA" id="ARBA00022958"/>
    </source>
</evidence>
<reference evidence="14 15" key="1">
    <citation type="submission" date="2020-09" db="EMBL/GenBank/DDBJ databases">
        <title>Dyella sp. 7MK23 isolated from forest soil.</title>
        <authorList>
            <person name="Fu J."/>
        </authorList>
    </citation>
    <scope>NUCLEOTIDE SEQUENCE [LARGE SCALE GENOMIC DNA]</scope>
    <source>
        <strain evidence="14 15">7MK23</strain>
    </source>
</reference>
<keyword evidence="7" id="KW-0630">Potassium</keyword>
<keyword evidence="4" id="KW-0633">Potassium transport</keyword>
<comment type="caution">
    <text evidence="14">The sequence shown here is derived from an EMBL/GenBank/DDBJ whole genome shotgun (WGS) entry which is preliminary data.</text>
</comment>
<name>A0ABR9GEM2_9GAMM</name>
<feature type="transmembrane region" description="Helical" evidence="13">
    <location>
        <begin position="35"/>
        <end position="53"/>
    </location>
</feature>
<keyword evidence="15" id="KW-1185">Reference proteome</keyword>
<evidence type="ECO:0000256" key="10">
    <source>
        <dbReference type="ARBA" id="ARBA00023136"/>
    </source>
</evidence>
<evidence type="ECO:0000256" key="4">
    <source>
        <dbReference type="ARBA" id="ARBA00022538"/>
    </source>
</evidence>
<comment type="subcellular location">
    <subcellularLocation>
        <location evidence="1">Membrane</location>
        <topology evidence="1">Multi-pass membrane protein</topology>
    </subcellularLocation>
</comment>
<dbReference type="InterPro" id="IPR010617">
    <property type="entry name" value="TMEM175-like"/>
</dbReference>
<dbReference type="EMBL" id="JACZZA010000014">
    <property type="protein sequence ID" value="MBE1162496.1"/>
    <property type="molecule type" value="Genomic_DNA"/>
</dbReference>
<feature type="transmembrane region" description="Helical" evidence="13">
    <location>
        <begin position="65"/>
        <end position="85"/>
    </location>
</feature>
<evidence type="ECO:0000313" key="14">
    <source>
        <dbReference type="EMBL" id="MBE1162496.1"/>
    </source>
</evidence>
<evidence type="ECO:0000256" key="2">
    <source>
        <dbReference type="ARBA" id="ARBA00006920"/>
    </source>
</evidence>
<evidence type="ECO:0000256" key="9">
    <source>
        <dbReference type="ARBA" id="ARBA00023065"/>
    </source>
</evidence>
<protein>
    <submittedName>
        <fullName evidence="14">DUF1211 domain-containing protein</fullName>
    </submittedName>
</protein>
<feature type="transmembrane region" description="Helical" evidence="13">
    <location>
        <begin position="146"/>
        <end position="175"/>
    </location>
</feature>
<gene>
    <name evidence="14" type="ORF">IGX34_19085</name>
</gene>
<evidence type="ECO:0000256" key="3">
    <source>
        <dbReference type="ARBA" id="ARBA00022448"/>
    </source>
</evidence>
<evidence type="ECO:0000256" key="5">
    <source>
        <dbReference type="ARBA" id="ARBA00022692"/>
    </source>
</evidence>
<comment type="catalytic activity">
    <reaction evidence="12">
        <text>K(+)(in) = K(+)(out)</text>
        <dbReference type="Rhea" id="RHEA:29463"/>
        <dbReference type="ChEBI" id="CHEBI:29103"/>
    </reaction>
</comment>
<dbReference type="Proteomes" id="UP000651010">
    <property type="component" value="Unassembled WGS sequence"/>
</dbReference>
<keyword evidence="5 13" id="KW-0812">Transmembrane</keyword>
<evidence type="ECO:0000256" key="12">
    <source>
        <dbReference type="ARBA" id="ARBA00034430"/>
    </source>
</evidence>
<sequence length="184" mass="20480">MLTLSDAVFAVLITILVLDMKPPHGVGVTDLLTLWPTSIAYGLSYLFIATVWVNHHHLLAFFQRGSSSLLWANLGHLFSVSLLPFTTEWMAESRLSAWPVAIYAAVFALVNATYLLLSHEVFNVKEVNSLLVAERIRMRRRSSMTLCAFVLAGIIAVWYPIGGLVVIVTCMAMYLRHSDPIGFV</sequence>
<keyword evidence="6" id="KW-0631">Potassium channel</keyword>
<accession>A0ABR9GEM2</accession>
<evidence type="ECO:0000256" key="11">
    <source>
        <dbReference type="ARBA" id="ARBA00023303"/>
    </source>
</evidence>
<comment type="similarity">
    <text evidence="2">Belongs to the TMEM175 family.</text>
</comment>
<evidence type="ECO:0000256" key="8">
    <source>
        <dbReference type="ARBA" id="ARBA00022989"/>
    </source>
</evidence>
<evidence type="ECO:0000313" key="15">
    <source>
        <dbReference type="Proteomes" id="UP000651010"/>
    </source>
</evidence>
<feature type="transmembrane region" description="Helical" evidence="13">
    <location>
        <begin position="97"/>
        <end position="117"/>
    </location>
</feature>
<organism evidence="14 15">
    <name type="scientific">Dyella acidiphila</name>
    <dbReference type="NCBI Taxonomy" id="2775866"/>
    <lineage>
        <taxon>Bacteria</taxon>
        <taxon>Pseudomonadati</taxon>
        <taxon>Pseudomonadota</taxon>
        <taxon>Gammaproteobacteria</taxon>
        <taxon>Lysobacterales</taxon>
        <taxon>Rhodanobacteraceae</taxon>
        <taxon>Dyella</taxon>
    </lineage>
</organism>
<evidence type="ECO:0000256" key="1">
    <source>
        <dbReference type="ARBA" id="ARBA00004141"/>
    </source>
</evidence>
<keyword evidence="11" id="KW-0407">Ion channel</keyword>
<keyword evidence="8 13" id="KW-1133">Transmembrane helix</keyword>
<proteinExistence type="inferred from homology"/>
<evidence type="ECO:0000256" key="6">
    <source>
        <dbReference type="ARBA" id="ARBA00022826"/>
    </source>
</evidence>
<evidence type="ECO:0000256" key="13">
    <source>
        <dbReference type="SAM" id="Phobius"/>
    </source>
</evidence>